<name>A0A0A9FUF7_ARUDO</name>
<evidence type="ECO:0000256" key="1">
    <source>
        <dbReference type="SAM" id="Phobius"/>
    </source>
</evidence>
<evidence type="ECO:0000313" key="2">
    <source>
        <dbReference type="EMBL" id="JAE11943.1"/>
    </source>
</evidence>
<dbReference type="EMBL" id="GBRH01185953">
    <property type="protein sequence ID" value="JAE11943.1"/>
    <property type="molecule type" value="Transcribed_RNA"/>
</dbReference>
<sequence>MFHVFYAIHAKVNWKILITSFCGLNIVTIHMIYRNQLVIPMTRKYLQEDQVH</sequence>
<keyword evidence="1" id="KW-0812">Transmembrane</keyword>
<dbReference type="AlphaFoldDB" id="A0A0A9FUF7"/>
<reference evidence="2" key="1">
    <citation type="submission" date="2014-09" db="EMBL/GenBank/DDBJ databases">
        <authorList>
            <person name="Magalhaes I.L.F."/>
            <person name="Oliveira U."/>
            <person name="Santos F.R."/>
            <person name="Vidigal T.H.D.A."/>
            <person name="Brescovit A.D."/>
            <person name="Santos A.J."/>
        </authorList>
    </citation>
    <scope>NUCLEOTIDE SEQUENCE</scope>
    <source>
        <tissue evidence="2">Shoot tissue taken approximately 20 cm above the soil surface</tissue>
    </source>
</reference>
<reference evidence="2" key="2">
    <citation type="journal article" date="2015" name="Data Brief">
        <title>Shoot transcriptome of the giant reed, Arundo donax.</title>
        <authorList>
            <person name="Barrero R.A."/>
            <person name="Guerrero F.D."/>
            <person name="Moolhuijzen P."/>
            <person name="Goolsby J.A."/>
            <person name="Tidwell J."/>
            <person name="Bellgard S.E."/>
            <person name="Bellgard M.I."/>
        </authorList>
    </citation>
    <scope>NUCLEOTIDE SEQUENCE</scope>
    <source>
        <tissue evidence="2">Shoot tissue taken approximately 20 cm above the soil surface</tissue>
    </source>
</reference>
<protein>
    <submittedName>
        <fullName evidence="2">Uncharacterized protein</fullName>
    </submittedName>
</protein>
<organism evidence="2">
    <name type="scientific">Arundo donax</name>
    <name type="common">Giant reed</name>
    <name type="synonym">Donax arundinaceus</name>
    <dbReference type="NCBI Taxonomy" id="35708"/>
    <lineage>
        <taxon>Eukaryota</taxon>
        <taxon>Viridiplantae</taxon>
        <taxon>Streptophyta</taxon>
        <taxon>Embryophyta</taxon>
        <taxon>Tracheophyta</taxon>
        <taxon>Spermatophyta</taxon>
        <taxon>Magnoliopsida</taxon>
        <taxon>Liliopsida</taxon>
        <taxon>Poales</taxon>
        <taxon>Poaceae</taxon>
        <taxon>PACMAD clade</taxon>
        <taxon>Arundinoideae</taxon>
        <taxon>Arundineae</taxon>
        <taxon>Arundo</taxon>
    </lineage>
</organism>
<keyword evidence="1" id="KW-0472">Membrane</keyword>
<proteinExistence type="predicted"/>
<keyword evidence="1" id="KW-1133">Transmembrane helix</keyword>
<feature type="transmembrane region" description="Helical" evidence="1">
    <location>
        <begin position="12"/>
        <end position="33"/>
    </location>
</feature>
<accession>A0A0A9FUF7</accession>